<comment type="caution">
    <text evidence="1">The sequence shown here is derived from an EMBL/GenBank/DDBJ whole genome shotgun (WGS) entry which is preliminary data.</text>
</comment>
<evidence type="ECO:0000313" key="2">
    <source>
        <dbReference type="Proteomes" id="UP000304900"/>
    </source>
</evidence>
<dbReference type="EMBL" id="SZVO01000030">
    <property type="protein sequence ID" value="TKT85493.1"/>
    <property type="molecule type" value="Genomic_DNA"/>
</dbReference>
<accession>A0A4V6BHA5</accession>
<dbReference type="AlphaFoldDB" id="A0A4V6BHA5"/>
<dbReference type="RefSeq" id="WP_137344436.1">
    <property type="nucleotide sequence ID" value="NZ_SZVO01000030.1"/>
</dbReference>
<protein>
    <recommendedName>
        <fullName evidence="3">DUF4221 domain-containing protein</fullName>
    </recommendedName>
</protein>
<proteinExistence type="predicted"/>
<dbReference type="OrthoDB" id="673785at2"/>
<evidence type="ECO:0000313" key="1">
    <source>
        <dbReference type="EMBL" id="TKT85493.1"/>
    </source>
</evidence>
<reference evidence="1 2" key="1">
    <citation type="submission" date="2019-05" db="EMBL/GenBank/DDBJ databases">
        <title>Dyadobacter AR-3-8 sp. nov., isolated from arctic soil.</title>
        <authorList>
            <person name="Chaudhary D.K."/>
        </authorList>
    </citation>
    <scope>NUCLEOTIDE SEQUENCE [LARGE SCALE GENOMIC DNA]</scope>
    <source>
        <strain evidence="1 2">AR-3-8</strain>
    </source>
</reference>
<gene>
    <name evidence="1" type="ORF">FDK13_33800</name>
</gene>
<keyword evidence="2" id="KW-1185">Reference proteome</keyword>
<name>A0A4V6BHA5_9BACT</name>
<sequence>MLARKLLFLFFLTITGIFPVASLYLMHYYRALHHNGFYRIFPPHVFGTPNRLHLGHNSYYIAGLTQDRIYLGNVTAPLRLFSVNFHLKDPQKVLLKLNQKDSIVHDALRVQVDFPFIYVHEQITPSLFYGNLSDSRLYAVKFPARRLPLLSLFPLSTHQYITRSYDSTLQSNVLNKISISPFTIKTNKKALQKQKDGFFSTDGMLVFDKPKARFVYVYYYRNQYLLCDTALNVLSVGNTIDTNSLAKIEISKIDSDQKTVISAPPLTVNKKICISANTLFIYSNLVTDNENRSVFKHQSVIDVYSLEENRYRYSFYIPDIEGKKVSSFQVDGTTLIVIQDRYLTTFSLNL</sequence>
<dbReference type="Proteomes" id="UP000304900">
    <property type="component" value="Unassembled WGS sequence"/>
</dbReference>
<organism evidence="1 2">
    <name type="scientific">Dyadobacter frigoris</name>
    <dbReference type="NCBI Taxonomy" id="2576211"/>
    <lineage>
        <taxon>Bacteria</taxon>
        <taxon>Pseudomonadati</taxon>
        <taxon>Bacteroidota</taxon>
        <taxon>Cytophagia</taxon>
        <taxon>Cytophagales</taxon>
        <taxon>Spirosomataceae</taxon>
        <taxon>Dyadobacter</taxon>
    </lineage>
</organism>
<evidence type="ECO:0008006" key="3">
    <source>
        <dbReference type="Google" id="ProtNLM"/>
    </source>
</evidence>